<dbReference type="InterPro" id="IPR036291">
    <property type="entry name" value="NAD(P)-bd_dom_sf"/>
</dbReference>
<protein>
    <submittedName>
        <fullName evidence="4">NAD-dependent epimerase/dehydratase family protein</fullName>
    </submittedName>
</protein>
<evidence type="ECO:0000313" key="4">
    <source>
        <dbReference type="EMBL" id="NID05217.1"/>
    </source>
</evidence>
<dbReference type="Gene3D" id="3.40.50.720">
    <property type="entry name" value="NAD(P)-binding Rossmann-like Domain"/>
    <property type="match status" value="1"/>
</dbReference>
<organism evidence="4 5">
    <name type="scientific">Luteibacter jiangsuensis</name>
    <dbReference type="NCBI Taxonomy" id="637577"/>
    <lineage>
        <taxon>Bacteria</taxon>
        <taxon>Pseudomonadati</taxon>
        <taxon>Pseudomonadota</taxon>
        <taxon>Gammaproteobacteria</taxon>
        <taxon>Lysobacterales</taxon>
        <taxon>Rhodanobacteraceae</taxon>
        <taxon>Luteibacter</taxon>
    </lineage>
</organism>
<comment type="pathway">
    <text evidence="1">Bacterial outer membrane biogenesis; LPS O-antigen biosynthesis.</text>
</comment>
<proteinExistence type="inferred from homology"/>
<dbReference type="InterPro" id="IPR001509">
    <property type="entry name" value="Epimerase_deHydtase"/>
</dbReference>
<evidence type="ECO:0000313" key="5">
    <source>
        <dbReference type="Proteomes" id="UP001429601"/>
    </source>
</evidence>
<feature type="domain" description="NAD-dependent epimerase/dehydratase" evidence="3">
    <location>
        <begin position="14"/>
        <end position="240"/>
    </location>
</feature>
<name>A0ABX0Q6F7_9GAMM</name>
<reference evidence="4 5" key="1">
    <citation type="journal article" date="2011" name="Curr. Microbiol.">
        <title>Luteibacter jiangsuensis sp. nov.: a methamidophos-degrading bacterium isolated from a methamidophos-manufacturing factory.</title>
        <authorList>
            <person name="Wang L."/>
            <person name="Wang G.L."/>
            <person name="Li S.P."/>
            <person name="Jiang J.D."/>
        </authorList>
    </citation>
    <scope>NUCLEOTIDE SEQUENCE [LARGE SCALE GENOMIC DNA]</scope>
    <source>
        <strain evidence="4 5">CGMCC 1.10133</strain>
    </source>
</reference>
<sequence>MAPTLSRTMKPTLLVAGASGFIASHLLSRLQNVGYGVVTLSRRPFVFGNTKSVVARNLTADGYTELLRNVDGIVWLAGASTPSSSAGRPLAELDDNLRPLLELMEASIGLTPKRMVFVSTGGAIYGDVRERNATETSHVEPKAYYSAGKAAAEAFLSAWAHEGKHSVTVLRPSNVYGPGQPYRRGFGIVPTVFHSAMTGEPVVIRGDGQAIRDYLYVSDLIDLIMNVLGQPATMGTHTFNASSSIPVPLNQLLDLIDEITGKPVLREYRPASPYDVDRVVLDNSKACETFGWAPRVGLRDGLERSWSADR</sequence>
<gene>
    <name evidence="4" type="ORF">HBF26_09990</name>
</gene>
<accession>A0ABX0Q6F7</accession>
<dbReference type="RefSeq" id="WP_167125596.1">
    <property type="nucleotide sequence ID" value="NZ_JAAQQR010000004.1"/>
</dbReference>
<comment type="similarity">
    <text evidence="2">Belongs to the NAD(P)-dependent epimerase/dehydratase family.</text>
</comment>
<evidence type="ECO:0000259" key="3">
    <source>
        <dbReference type="Pfam" id="PF01370"/>
    </source>
</evidence>
<evidence type="ECO:0000256" key="1">
    <source>
        <dbReference type="ARBA" id="ARBA00005125"/>
    </source>
</evidence>
<dbReference type="PROSITE" id="PS00061">
    <property type="entry name" value="ADH_SHORT"/>
    <property type="match status" value="1"/>
</dbReference>
<evidence type="ECO:0000256" key="2">
    <source>
        <dbReference type="ARBA" id="ARBA00007637"/>
    </source>
</evidence>
<dbReference type="PANTHER" id="PTHR43000">
    <property type="entry name" value="DTDP-D-GLUCOSE 4,6-DEHYDRATASE-RELATED"/>
    <property type="match status" value="1"/>
</dbReference>
<keyword evidence="5" id="KW-1185">Reference proteome</keyword>
<dbReference type="Proteomes" id="UP001429601">
    <property type="component" value="Unassembled WGS sequence"/>
</dbReference>
<dbReference type="EMBL" id="JAAQQR010000004">
    <property type="protein sequence ID" value="NID05217.1"/>
    <property type="molecule type" value="Genomic_DNA"/>
</dbReference>
<dbReference type="Pfam" id="PF01370">
    <property type="entry name" value="Epimerase"/>
    <property type="match status" value="1"/>
</dbReference>
<dbReference type="SUPFAM" id="SSF51735">
    <property type="entry name" value="NAD(P)-binding Rossmann-fold domains"/>
    <property type="match status" value="1"/>
</dbReference>
<dbReference type="InterPro" id="IPR020904">
    <property type="entry name" value="Sc_DH/Rdtase_CS"/>
</dbReference>
<comment type="caution">
    <text evidence="4">The sequence shown here is derived from an EMBL/GenBank/DDBJ whole genome shotgun (WGS) entry which is preliminary data.</text>
</comment>